<keyword evidence="1" id="KW-0812">Transmembrane</keyword>
<gene>
    <name evidence="2" type="ORF">SAMN04487908_1207</name>
</gene>
<dbReference type="AlphaFoldDB" id="A0A1M6KDE8"/>
<sequence length="51" mass="5499">MSKINLSKDNISFCYKNNCVDANGDLAKVLTYSLAFLVVIGSIASIIESSK</sequence>
<feature type="transmembrane region" description="Helical" evidence="1">
    <location>
        <begin position="29"/>
        <end position="47"/>
    </location>
</feature>
<keyword evidence="1" id="KW-0472">Membrane</keyword>
<dbReference type="Proteomes" id="UP000184172">
    <property type="component" value="Unassembled WGS sequence"/>
</dbReference>
<name>A0A1M6KDE8_9FLAO</name>
<accession>A0A1M6KDE8</accession>
<organism evidence="2 3">
    <name type="scientific">Aequorivita viscosa</name>
    <dbReference type="NCBI Taxonomy" id="797419"/>
    <lineage>
        <taxon>Bacteria</taxon>
        <taxon>Pseudomonadati</taxon>
        <taxon>Bacteroidota</taxon>
        <taxon>Flavobacteriia</taxon>
        <taxon>Flavobacteriales</taxon>
        <taxon>Flavobacteriaceae</taxon>
        <taxon>Aequorivita</taxon>
    </lineage>
</organism>
<dbReference type="RefSeq" id="WP_159431768.1">
    <property type="nucleotide sequence ID" value="NZ_FNNS01000020.1"/>
</dbReference>
<dbReference type="STRING" id="797419.SAMN05216556_12066"/>
<evidence type="ECO:0000256" key="1">
    <source>
        <dbReference type="SAM" id="Phobius"/>
    </source>
</evidence>
<evidence type="ECO:0000313" key="2">
    <source>
        <dbReference type="EMBL" id="SHJ56979.1"/>
    </source>
</evidence>
<keyword evidence="3" id="KW-1185">Reference proteome</keyword>
<evidence type="ECO:0000313" key="3">
    <source>
        <dbReference type="Proteomes" id="UP000184172"/>
    </source>
</evidence>
<protein>
    <submittedName>
        <fullName evidence="2">Uncharacterized protein</fullName>
    </submittedName>
</protein>
<reference evidence="3" key="1">
    <citation type="submission" date="2016-11" db="EMBL/GenBank/DDBJ databases">
        <authorList>
            <person name="Varghese N."/>
            <person name="Submissions S."/>
        </authorList>
    </citation>
    <scope>NUCLEOTIDE SEQUENCE [LARGE SCALE GENOMIC DNA]</scope>
    <source>
        <strain evidence="3">DSM 26349</strain>
    </source>
</reference>
<keyword evidence="1" id="KW-1133">Transmembrane helix</keyword>
<dbReference type="EMBL" id="FQYV01000020">
    <property type="protein sequence ID" value="SHJ56979.1"/>
    <property type="molecule type" value="Genomic_DNA"/>
</dbReference>
<proteinExistence type="predicted"/>